<evidence type="ECO:0000313" key="7">
    <source>
        <dbReference type="EMBL" id="MDL2342733.1"/>
    </source>
</evidence>
<dbReference type="Proteomes" id="UP001302059">
    <property type="component" value="Unassembled WGS sequence"/>
</dbReference>
<evidence type="ECO:0000313" key="8">
    <source>
        <dbReference type="Proteomes" id="UP001302059"/>
    </source>
</evidence>
<keyword evidence="4 5" id="KW-0472">Membrane</keyword>
<keyword evidence="2 5" id="KW-0812">Transmembrane</keyword>
<feature type="domain" description="DUF1232" evidence="6">
    <location>
        <begin position="28"/>
        <end position="63"/>
    </location>
</feature>
<evidence type="ECO:0000259" key="6">
    <source>
        <dbReference type="Pfam" id="PF06803"/>
    </source>
</evidence>
<evidence type="ECO:0000256" key="3">
    <source>
        <dbReference type="ARBA" id="ARBA00022989"/>
    </source>
</evidence>
<evidence type="ECO:0000256" key="5">
    <source>
        <dbReference type="SAM" id="Phobius"/>
    </source>
</evidence>
<name>A0ABT7JCG0_9DEIO</name>
<reference evidence="7 8" key="1">
    <citation type="submission" date="2023-05" db="EMBL/GenBank/DDBJ databases">
        <authorList>
            <person name="Gao F."/>
        </authorList>
    </citation>
    <scope>NUCLEOTIDE SEQUENCE [LARGE SCALE GENOMIC DNA]</scope>
    <source>
        <strain evidence="7 8">MIMF12</strain>
    </source>
</reference>
<organism evidence="7 8">
    <name type="scientific">Deinococcus rhizophilus</name>
    <dbReference type="NCBI Taxonomy" id="3049544"/>
    <lineage>
        <taxon>Bacteria</taxon>
        <taxon>Thermotogati</taxon>
        <taxon>Deinococcota</taxon>
        <taxon>Deinococci</taxon>
        <taxon>Deinococcales</taxon>
        <taxon>Deinococcaceae</taxon>
        <taxon>Deinococcus</taxon>
    </lineage>
</organism>
<keyword evidence="8" id="KW-1185">Reference proteome</keyword>
<evidence type="ECO:0000256" key="2">
    <source>
        <dbReference type="ARBA" id="ARBA00022692"/>
    </source>
</evidence>
<proteinExistence type="predicted"/>
<dbReference type="RefSeq" id="WP_285520763.1">
    <property type="nucleotide sequence ID" value="NZ_JASNGB010000003.1"/>
</dbReference>
<dbReference type="EMBL" id="JASNGB010000003">
    <property type="protein sequence ID" value="MDL2342733.1"/>
    <property type="molecule type" value="Genomic_DNA"/>
</dbReference>
<sequence>MILRLRRIWRDALTLLLALCDRRTPARARLAALAALIYALSPVDLLPEALPLLGVGDDLVVVPTVLALAARGLPPAVLADARARSAALQRRAPWLLPSLGLLFLAGVVGLGWALLRSLGA</sequence>
<keyword evidence="3 5" id="KW-1133">Transmembrane helix</keyword>
<feature type="transmembrane region" description="Helical" evidence="5">
    <location>
        <begin position="94"/>
        <end position="115"/>
    </location>
</feature>
<comment type="subcellular location">
    <subcellularLocation>
        <location evidence="1">Endomembrane system</location>
        <topology evidence="1">Multi-pass membrane protein</topology>
    </subcellularLocation>
</comment>
<accession>A0ABT7JCG0</accession>
<protein>
    <submittedName>
        <fullName evidence="7">DUF1232 domain-containing protein</fullName>
    </submittedName>
</protein>
<gene>
    <name evidence="7" type="ORF">QOL99_01075</name>
</gene>
<dbReference type="InterPro" id="IPR010652">
    <property type="entry name" value="DUF1232"/>
</dbReference>
<comment type="caution">
    <text evidence="7">The sequence shown here is derived from an EMBL/GenBank/DDBJ whole genome shotgun (WGS) entry which is preliminary data.</text>
</comment>
<evidence type="ECO:0000256" key="1">
    <source>
        <dbReference type="ARBA" id="ARBA00004127"/>
    </source>
</evidence>
<dbReference type="Pfam" id="PF06803">
    <property type="entry name" value="DUF1232"/>
    <property type="match status" value="1"/>
</dbReference>
<evidence type="ECO:0000256" key="4">
    <source>
        <dbReference type="ARBA" id="ARBA00023136"/>
    </source>
</evidence>